<comment type="caution">
    <text evidence="2">The sequence shown here is derived from an EMBL/GenBank/DDBJ whole genome shotgun (WGS) entry which is preliminary data.</text>
</comment>
<dbReference type="Proteomes" id="UP000502823">
    <property type="component" value="Unassembled WGS sequence"/>
</dbReference>
<accession>A0A6L2P9Y6</accession>
<protein>
    <recommendedName>
        <fullName evidence="1">VWFC domain-containing protein</fullName>
    </recommendedName>
</protein>
<dbReference type="SMART" id="SM00214">
    <property type="entry name" value="VWC"/>
    <property type="match status" value="2"/>
</dbReference>
<dbReference type="GO" id="GO:0005615">
    <property type="term" value="C:extracellular space"/>
    <property type="evidence" value="ECO:0007669"/>
    <property type="project" value="TreeGrafter"/>
</dbReference>
<dbReference type="OrthoDB" id="8173378at2759"/>
<feature type="domain" description="VWFC" evidence="1">
    <location>
        <begin position="142"/>
        <end position="209"/>
    </location>
</feature>
<reference evidence="3" key="1">
    <citation type="submission" date="2020-01" db="EMBL/GenBank/DDBJ databases">
        <title>Draft genome sequence of the Termite Coptotermes fromosanus.</title>
        <authorList>
            <person name="Itakura S."/>
            <person name="Yosikawa Y."/>
            <person name="Umezawa K."/>
        </authorList>
    </citation>
    <scope>NUCLEOTIDE SEQUENCE [LARGE SCALE GENOMIC DNA]</scope>
</reference>
<dbReference type="InParanoid" id="A0A6L2P9Y6"/>
<dbReference type="PANTHER" id="PTHR46303">
    <property type="entry name" value="VWFC DOMAIN-CONTAINING PROTEIN"/>
    <property type="match status" value="1"/>
</dbReference>
<dbReference type="GO" id="GO:0036122">
    <property type="term" value="F:BMP binding"/>
    <property type="evidence" value="ECO:0007669"/>
    <property type="project" value="TreeGrafter"/>
</dbReference>
<dbReference type="Gene3D" id="2.10.70.10">
    <property type="entry name" value="Complement Module, domain 1"/>
    <property type="match status" value="1"/>
</dbReference>
<dbReference type="AlphaFoldDB" id="A0A6L2P9Y6"/>
<dbReference type="EMBL" id="BLKM01006879">
    <property type="protein sequence ID" value="GFG29126.1"/>
    <property type="molecule type" value="Genomic_DNA"/>
</dbReference>
<organism evidence="2 3">
    <name type="scientific">Coptotermes formosanus</name>
    <name type="common">Formosan subterranean termite</name>
    <dbReference type="NCBI Taxonomy" id="36987"/>
    <lineage>
        <taxon>Eukaryota</taxon>
        <taxon>Metazoa</taxon>
        <taxon>Ecdysozoa</taxon>
        <taxon>Arthropoda</taxon>
        <taxon>Hexapoda</taxon>
        <taxon>Insecta</taxon>
        <taxon>Pterygota</taxon>
        <taxon>Neoptera</taxon>
        <taxon>Polyneoptera</taxon>
        <taxon>Dictyoptera</taxon>
        <taxon>Blattodea</taxon>
        <taxon>Blattoidea</taxon>
        <taxon>Termitoidae</taxon>
        <taxon>Rhinotermitidae</taxon>
        <taxon>Coptotermes</taxon>
    </lineage>
</organism>
<dbReference type="SUPFAM" id="SSF57603">
    <property type="entry name" value="FnI-like domain"/>
    <property type="match status" value="2"/>
</dbReference>
<dbReference type="InterPro" id="IPR001007">
    <property type="entry name" value="VWF_dom"/>
</dbReference>
<dbReference type="GO" id="GO:0030154">
    <property type="term" value="P:cell differentiation"/>
    <property type="evidence" value="ECO:0007669"/>
    <property type="project" value="TreeGrafter"/>
</dbReference>
<dbReference type="PROSITE" id="PS50184">
    <property type="entry name" value="VWFC_2"/>
    <property type="match status" value="2"/>
</dbReference>
<dbReference type="GO" id="GO:0030514">
    <property type="term" value="P:negative regulation of BMP signaling pathway"/>
    <property type="evidence" value="ECO:0007669"/>
    <property type="project" value="TreeGrafter"/>
</dbReference>
<evidence type="ECO:0000259" key="1">
    <source>
        <dbReference type="PROSITE" id="PS50184"/>
    </source>
</evidence>
<evidence type="ECO:0000313" key="2">
    <source>
        <dbReference type="EMBL" id="GFG29126.1"/>
    </source>
</evidence>
<evidence type="ECO:0000313" key="3">
    <source>
        <dbReference type="Proteomes" id="UP000502823"/>
    </source>
</evidence>
<dbReference type="PANTHER" id="PTHR46303:SF1">
    <property type="entry name" value="VWFC DOMAIN-CONTAINING PROTEIN"/>
    <property type="match status" value="1"/>
</dbReference>
<feature type="domain" description="VWFC" evidence="1">
    <location>
        <begin position="64"/>
        <end position="127"/>
    </location>
</feature>
<gene>
    <name evidence="2" type="ORF">Cfor_03843</name>
</gene>
<dbReference type="PROSITE" id="PS01208">
    <property type="entry name" value="VWFC_1"/>
    <property type="match status" value="1"/>
</dbReference>
<proteinExistence type="predicted"/>
<dbReference type="InterPro" id="IPR045717">
    <property type="entry name" value="CHRDL1/2"/>
</dbReference>
<dbReference type="Pfam" id="PF00093">
    <property type="entry name" value="VWC"/>
    <property type="match status" value="1"/>
</dbReference>
<sequence length="308" mass="35217">MHIFLLLQNVLKTHSRRVWIWWLARLRKAITGSCGYSKLNFCMLLLQAKYLMSADWTRSEDPVIKCRFGGAEYDVGQTWHPRMETQDTVFCVTCQCYQGGRMNCSSKECPVTCSSSKDISECCKICTESRMPVHRPVSPDVVSCFHNGRIYKDGQNFPSNSTGMKVNGPNQCVQCRCQDGVVLCDVQTCQELRCHEPIHRPDNCCPVCPDGSSWHPVIGPFGPMDCVMCQCNSGNIECNRFKCPSREELQCTKPAKHQESIILQEALLRNSREQNFFHIMFNLGDKLLKHTGFSRPERWTKSKIIPLF</sequence>
<name>A0A6L2P9Y6_COPFO</name>
<keyword evidence="3" id="KW-1185">Reference proteome</keyword>